<dbReference type="EMBL" id="JAZDWU010000002">
    <property type="protein sequence ID" value="KAL0011377.1"/>
    <property type="molecule type" value="Genomic_DNA"/>
</dbReference>
<reference evidence="4 5" key="1">
    <citation type="submission" date="2024-01" db="EMBL/GenBank/DDBJ databases">
        <title>A telomere-to-telomere, gap-free genome of sweet tea (Lithocarpus litseifolius).</title>
        <authorList>
            <person name="Zhou J."/>
        </authorList>
    </citation>
    <scope>NUCLEOTIDE SEQUENCE [LARGE SCALE GENOMIC DNA]</scope>
    <source>
        <strain evidence="4">Zhou-2022a</strain>
        <tissue evidence="4">Leaf</tissue>
    </source>
</reference>
<dbReference type="GO" id="GO:0003676">
    <property type="term" value="F:nucleic acid binding"/>
    <property type="evidence" value="ECO:0007669"/>
    <property type="project" value="InterPro"/>
</dbReference>
<organism evidence="4 5">
    <name type="scientific">Lithocarpus litseifolius</name>
    <dbReference type="NCBI Taxonomy" id="425828"/>
    <lineage>
        <taxon>Eukaryota</taxon>
        <taxon>Viridiplantae</taxon>
        <taxon>Streptophyta</taxon>
        <taxon>Embryophyta</taxon>
        <taxon>Tracheophyta</taxon>
        <taxon>Spermatophyta</taxon>
        <taxon>Magnoliopsida</taxon>
        <taxon>eudicotyledons</taxon>
        <taxon>Gunneridae</taxon>
        <taxon>Pentapetalae</taxon>
        <taxon>rosids</taxon>
        <taxon>fabids</taxon>
        <taxon>Fagales</taxon>
        <taxon>Fagaceae</taxon>
        <taxon>Lithocarpus</taxon>
    </lineage>
</organism>
<feature type="compositionally biased region" description="Basic and acidic residues" evidence="2">
    <location>
        <begin position="213"/>
        <end position="263"/>
    </location>
</feature>
<feature type="compositionally biased region" description="Basic and acidic residues" evidence="2">
    <location>
        <begin position="187"/>
        <end position="202"/>
    </location>
</feature>
<dbReference type="InterPro" id="IPR001878">
    <property type="entry name" value="Znf_CCHC"/>
</dbReference>
<keyword evidence="1" id="KW-0862">Zinc</keyword>
<dbReference type="InterPro" id="IPR040256">
    <property type="entry name" value="At4g02000-like"/>
</dbReference>
<dbReference type="Pfam" id="PF14392">
    <property type="entry name" value="zf-CCHC_4"/>
    <property type="match status" value="1"/>
</dbReference>
<dbReference type="InterPro" id="IPR025558">
    <property type="entry name" value="DUF4283"/>
</dbReference>
<evidence type="ECO:0000313" key="5">
    <source>
        <dbReference type="Proteomes" id="UP001459277"/>
    </source>
</evidence>
<feature type="region of interest" description="Disordered" evidence="2">
    <location>
        <begin position="187"/>
        <end position="283"/>
    </location>
</feature>
<accession>A0AAW2DL02</accession>
<protein>
    <recommendedName>
        <fullName evidence="3">CCHC-type domain-containing protein</fullName>
    </recommendedName>
</protein>
<dbReference type="PROSITE" id="PS50158">
    <property type="entry name" value="ZF_CCHC"/>
    <property type="match status" value="1"/>
</dbReference>
<dbReference type="Proteomes" id="UP001459277">
    <property type="component" value="Unassembled WGS sequence"/>
</dbReference>
<dbReference type="PANTHER" id="PTHR31286:SF167">
    <property type="entry name" value="OS09G0268800 PROTEIN"/>
    <property type="match status" value="1"/>
</dbReference>
<sequence>EDEGIVLGGDSTKAAKELGENCLVMQILTQRSINIEALRKTMRVAWKPNKSVRISDIEEDLFLVEFGDKKDKQKVLDMCPWNYEKNLVLLQDFDGDVAPKELKLRWTKKTGWKIGSKTGEVMDVDVLDNGVQWGRCLQVRVNIDITKKLVRGEKLTFKDDEQRWVYFRYERLPNFCYTCGKLGHGEKECKEDDSPTIGKEKPAPQYGAWLKGEPLKRTSNKDMPDSSHRPPEYRNHHRTTERAQPSHEARVVGEPHTTREPTRLPDTTLTHSEGSHAPTATEPVAKLASTLAKGTVTATGQKQDCL</sequence>
<dbReference type="AlphaFoldDB" id="A0AAW2DL02"/>
<dbReference type="PANTHER" id="PTHR31286">
    <property type="entry name" value="GLYCINE-RICH CELL WALL STRUCTURAL PROTEIN 1.8-LIKE"/>
    <property type="match status" value="1"/>
</dbReference>
<evidence type="ECO:0000259" key="3">
    <source>
        <dbReference type="PROSITE" id="PS50158"/>
    </source>
</evidence>
<dbReference type="InterPro" id="IPR025836">
    <property type="entry name" value="Zn_knuckle_CX2CX4HX4C"/>
</dbReference>
<dbReference type="Pfam" id="PF14111">
    <property type="entry name" value="DUF4283"/>
    <property type="match status" value="1"/>
</dbReference>
<feature type="non-terminal residue" evidence="4">
    <location>
        <position position="1"/>
    </location>
</feature>
<evidence type="ECO:0000256" key="1">
    <source>
        <dbReference type="PROSITE-ProRule" id="PRU00047"/>
    </source>
</evidence>
<gene>
    <name evidence="4" type="ORF">SO802_006485</name>
</gene>
<feature type="domain" description="CCHC-type" evidence="3">
    <location>
        <begin position="176"/>
        <end position="191"/>
    </location>
</feature>
<evidence type="ECO:0000256" key="2">
    <source>
        <dbReference type="SAM" id="MobiDB-lite"/>
    </source>
</evidence>
<keyword evidence="5" id="KW-1185">Reference proteome</keyword>
<name>A0AAW2DL02_9ROSI</name>
<keyword evidence="1" id="KW-0863">Zinc-finger</keyword>
<proteinExistence type="predicted"/>
<comment type="caution">
    <text evidence="4">The sequence shown here is derived from an EMBL/GenBank/DDBJ whole genome shotgun (WGS) entry which is preliminary data.</text>
</comment>
<dbReference type="GO" id="GO:0008270">
    <property type="term" value="F:zinc ion binding"/>
    <property type="evidence" value="ECO:0007669"/>
    <property type="project" value="UniProtKB-KW"/>
</dbReference>
<evidence type="ECO:0000313" key="4">
    <source>
        <dbReference type="EMBL" id="KAL0011377.1"/>
    </source>
</evidence>
<keyword evidence="1" id="KW-0479">Metal-binding</keyword>